<reference evidence="2 3" key="1">
    <citation type="submission" date="2014-04" db="EMBL/GenBank/DDBJ databases">
        <authorList>
            <consortium name="DOE Joint Genome Institute"/>
            <person name="Kuo A."/>
            <person name="Kohler A."/>
            <person name="Nagy L.G."/>
            <person name="Floudas D."/>
            <person name="Copeland A."/>
            <person name="Barry K.W."/>
            <person name="Cichocki N."/>
            <person name="Veneault-Fourrey C."/>
            <person name="LaButti K."/>
            <person name="Lindquist E.A."/>
            <person name="Lipzen A."/>
            <person name="Lundell T."/>
            <person name="Morin E."/>
            <person name="Murat C."/>
            <person name="Sun H."/>
            <person name="Tunlid A."/>
            <person name="Henrissat B."/>
            <person name="Grigoriev I.V."/>
            <person name="Hibbett D.S."/>
            <person name="Martin F."/>
            <person name="Nordberg H.P."/>
            <person name="Cantor M.N."/>
            <person name="Hua S.X."/>
        </authorList>
    </citation>
    <scope>NUCLEOTIDE SEQUENCE [LARGE SCALE GENOMIC DNA]</scope>
    <source>
        <strain evidence="2 3">LaAM-08-1</strain>
    </source>
</reference>
<organism evidence="2 3">
    <name type="scientific">Laccaria amethystina LaAM-08-1</name>
    <dbReference type="NCBI Taxonomy" id="1095629"/>
    <lineage>
        <taxon>Eukaryota</taxon>
        <taxon>Fungi</taxon>
        <taxon>Dikarya</taxon>
        <taxon>Basidiomycota</taxon>
        <taxon>Agaricomycotina</taxon>
        <taxon>Agaricomycetes</taxon>
        <taxon>Agaricomycetidae</taxon>
        <taxon>Agaricales</taxon>
        <taxon>Agaricineae</taxon>
        <taxon>Hydnangiaceae</taxon>
        <taxon>Laccaria</taxon>
    </lineage>
</organism>
<name>A0A0C9WN55_9AGAR</name>
<dbReference type="OrthoDB" id="365981at2759"/>
<dbReference type="Proteomes" id="UP000054477">
    <property type="component" value="Unassembled WGS sequence"/>
</dbReference>
<feature type="region of interest" description="Disordered" evidence="1">
    <location>
        <begin position="1"/>
        <end position="22"/>
    </location>
</feature>
<evidence type="ECO:0000313" key="2">
    <source>
        <dbReference type="EMBL" id="KIJ91650.1"/>
    </source>
</evidence>
<dbReference type="HOGENOM" id="CLU_2427368_0_0_1"/>
<proteinExistence type="predicted"/>
<dbReference type="AlphaFoldDB" id="A0A0C9WN55"/>
<evidence type="ECO:0000256" key="1">
    <source>
        <dbReference type="SAM" id="MobiDB-lite"/>
    </source>
</evidence>
<sequence length="91" mass="10467">MVEACQRERRPRLLPNNHSDGHPRYKNFTADFSTLIATMPPPFMYINDADAIQTAIAVINNVFGHLSSTRTLKDQLRTRRCHRLFLRAASL</sequence>
<dbReference type="EMBL" id="KN838983">
    <property type="protein sequence ID" value="KIJ91650.1"/>
    <property type="molecule type" value="Genomic_DNA"/>
</dbReference>
<gene>
    <name evidence="2" type="ORF">K443DRAFT_475416</name>
</gene>
<reference evidence="3" key="2">
    <citation type="submission" date="2015-01" db="EMBL/GenBank/DDBJ databases">
        <title>Evolutionary Origins and Diversification of the Mycorrhizal Mutualists.</title>
        <authorList>
            <consortium name="DOE Joint Genome Institute"/>
            <consortium name="Mycorrhizal Genomics Consortium"/>
            <person name="Kohler A."/>
            <person name="Kuo A."/>
            <person name="Nagy L.G."/>
            <person name="Floudas D."/>
            <person name="Copeland A."/>
            <person name="Barry K.W."/>
            <person name="Cichocki N."/>
            <person name="Veneault-Fourrey C."/>
            <person name="LaButti K."/>
            <person name="Lindquist E.A."/>
            <person name="Lipzen A."/>
            <person name="Lundell T."/>
            <person name="Morin E."/>
            <person name="Murat C."/>
            <person name="Riley R."/>
            <person name="Ohm R."/>
            <person name="Sun H."/>
            <person name="Tunlid A."/>
            <person name="Henrissat B."/>
            <person name="Grigoriev I.V."/>
            <person name="Hibbett D.S."/>
            <person name="Martin F."/>
        </authorList>
    </citation>
    <scope>NUCLEOTIDE SEQUENCE [LARGE SCALE GENOMIC DNA]</scope>
    <source>
        <strain evidence="3">LaAM-08-1</strain>
    </source>
</reference>
<accession>A0A0C9WN55</accession>
<protein>
    <submittedName>
        <fullName evidence="2">Uncharacterized protein</fullName>
    </submittedName>
</protein>
<keyword evidence="3" id="KW-1185">Reference proteome</keyword>
<evidence type="ECO:0000313" key="3">
    <source>
        <dbReference type="Proteomes" id="UP000054477"/>
    </source>
</evidence>